<gene>
    <name evidence="2" type="ORF">HPBE_LOCUS23324</name>
</gene>
<dbReference type="AlphaFoldDB" id="A0A183GKV5"/>
<accession>A0A183GKV5</accession>
<feature type="region of interest" description="Disordered" evidence="1">
    <location>
        <begin position="184"/>
        <end position="212"/>
    </location>
</feature>
<dbReference type="EMBL" id="UZAH01034934">
    <property type="protein sequence ID" value="VDP38040.1"/>
    <property type="molecule type" value="Genomic_DNA"/>
</dbReference>
<proteinExistence type="predicted"/>
<dbReference type="WBParaSite" id="HPBE_0002332501-mRNA-1">
    <property type="protein sequence ID" value="HPBE_0002332501-mRNA-1"/>
    <property type="gene ID" value="HPBE_0002332501"/>
</dbReference>
<evidence type="ECO:0000256" key="1">
    <source>
        <dbReference type="SAM" id="MobiDB-lite"/>
    </source>
</evidence>
<keyword evidence="3" id="KW-1185">Reference proteome</keyword>
<sequence>MSASVPADYESFDLIDRYQMHRYPTAEAGPGAGPAGIASFHHRVVYAHPQPPPYHYAIPSSKSYQGSPLAAAGASHYQSYSSEYGAECPAAPTPAAQPARTGPAPDYYRMFNSWFAYSGEAGGNATLKVSSLTASRVIGSKRFEAEAQTGARISLRARKKLRRAGVKSELIHDQLDVVDLAPSSAVPIDKTSPPASQSRLQPSSLPSPQRLRTNSRLETAIDEPAAVELASNGDGASAATAAAFDYC</sequence>
<reference evidence="2 3" key="1">
    <citation type="submission" date="2018-11" db="EMBL/GenBank/DDBJ databases">
        <authorList>
            <consortium name="Pathogen Informatics"/>
        </authorList>
    </citation>
    <scope>NUCLEOTIDE SEQUENCE [LARGE SCALE GENOMIC DNA]</scope>
</reference>
<evidence type="ECO:0000313" key="3">
    <source>
        <dbReference type="Proteomes" id="UP000050761"/>
    </source>
</evidence>
<evidence type="ECO:0000313" key="4">
    <source>
        <dbReference type="WBParaSite" id="HPBE_0002332501-mRNA-1"/>
    </source>
</evidence>
<feature type="compositionally biased region" description="Low complexity" evidence="1">
    <location>
        <begin position="192"/>
        <end position="212"/>
    </location>
</feature>
<reference evidence="4" key="2">
    <citation type="submission" date="2019-09" db="UniProtKB">
        <authorList>
            <consortium name="WormBaseParasite"/>
        </authorList>
    </citation>
    <scope>IDENTIFICATION</scope>
</reference>
<name>A0A183GKV5_HELPZ</name>
<accession>A0A3P8D3U2</accession>
<dbReference type="Proteomes" id="UP000050761">
    <property type="component" value="Unassembled WGS sequence"/>
</dbReference>
<protein>
    <submittedName>
        <fullName evidence="4">Homeobox domain-containing protein</fullName>
    </submittedName>
</protein>
<organism evidence="3 4">
    <name type="scientific">Heligmosomoides polygyrus</name>
    <name type="common">Parasitic roundworm</name>
    <dbReference type="NCBI Taxonomy" id="6339"/>
    <lineage>
        <taxon>Eukaryota</taxon>
        <taxon>Metazoa</taxon>
        <taxon>Ecdysozoa</taxon>
        <taxon>Nematoda</taxon>
        <taxon>Chromadorea</taxon>
        <taxon>Rhabditida</taxon>
        <taxon>Rhabditina</taxon>
        <taxon>Rhabditomorpha</taxon>
        <taxon>Strongyloidea</taxon>
        <taxon>Heligmosomidae</taxon>
        <taxon>Heligmosomoides</taxon>
    </lineage>
</organism>
<evidence type="ECO:0000313" key="2">
    <source>
        <dbReference type="EMBL" id="VDP38040.1"/>
    </source>
</evidence>